<dbReference type="AlphaFoldDB" id="A0A0D7AH13"/>
<keyword evidence="1" id="KW-0472">Membrane</keyword>
<feature type="transmembrane region" description="Helical" evidence="1">
    <location>
        <begin position="158"/>
        <end position="179"/>
    </location>
</feature>
<evidence type="ECO:0000256" key="2">
    <source>
        <dbReference type="SAM" id="SignalP"/>
    </source>
</evidence>
<sequence>MKKRKLSLALLLVMISQLCSTTPLPQITSPNVLVRKGLTDIFGIPQFGSEHAITATTRPMTSSADSLQAPLVSLASSVLDQNVYKSSTGLVHLAPYSQSSNDFTSTVTNIPDSQTSTSSLHLASAFSSATAPMPSSIVTSNAKKLANASSSDISQWKIIGIAVLSLGSVAVLILAIYTFDTWSSFLRDAFPCGKRRRSIHWNEDLKADDEEIFGRQSMKKWEWRIASEESHRYPTLSNLGTMPRSWDDVDEKDMYTVQALHSDAALKDVGSGLGPHPLEPLFRRPSVRAPPPVAHL</sequence>
<evidence type="ECO:0000313" key="3">
    <source>
        <dbReference type="EMBL" id="KIY50414.1"/>
    </source>
</evidence>
<protein>
    <recommendedName>
        <fullName evidence="5">Mid2 domain-containing protein</fullName>
    </recommendedName>
</protein>
<accession>A0A0D7AH13</accession>
<evidence type="ECO:0008006" key="5">
    <source>
        <dbReference type="Google" id="ProtNLM"/>
    </source>
</evidence>
<dbReference type="OrthoDB" id="3266475at2759"/>
<reference evidence="3 4" key="1">
    <citation type="journal article" date="2015" name="Fungal Genet. Biol.">
        <title>Evolution of novel wood decay mechanisms in Agaricales revealed by the genome sequences of Fistulina hepatica and Cylindrobasidium torrendii.</title>
        <authorList>
            <person name="Floudas D."/>
            <person name="Held B.W."/>
            <person name="Riley R."/>
            <person name="Nagy L.G."/>
            <person name="Koehler G."/>
            <person name="Ransdell A.S."/>
            <person name="Younus H."/>
            <person name="Chow J."/>
            <person name="Chiniquy J."/>
            <person name="Lipzen A."/>
            <person name="Tritt A."/>
            <person name="Sun H."/>
            <person name="Haridas S."/>
            <person name="LaButti K."/>
            <person name="Ohm R.A."/>
            <person name="Kues U."/>
            <person name="Blanchette R.A."/>
            <person name="Grigoriev I.V."/>
            <person name="Minto R.E."/>
            <person name="Hibbett D.S."/>
        </authorList>
    </citation>
    <scope>NUCLEOTIDE SEQUENCE [LARGE SCALE GENOMIC DNA]</scope>
    <source>
        <strain evidence="3 4">ATCC 64428</strain>
    </source>
</reference>
<name>A0A0D7AH13_9AGAR</name>
<keyword evidence="4" id="KW-1185">Reference proteome</keyword>
<evidence type="ECO:0000256" key="1">
    <source>
        <dbReference type="SAM" id="Phobius"/>
    </source>
</evidence>
<organism evidence="3 4">
    <name type="scientific">Fistulina hepatica ATCC 64428</name>
    <dbReference type="NCBI Taxonomy" id="1128425"/>
    <lineage>
        <taxon>Eukaryota</taxon>
        <taxon>Fungi</taxon>
        <taxon>Dikarya</taxon>
        <taxon>Basidiomycota</taxon>
        <taxon>Agaricomycotina</taxon>
        <taxon>Agaricomycetes</taxon>
        <taxon>Agaricomycetidae</taxon>
        <taxon>Agaricales</taxon>
        <taxon>Fistulinaceae</taxon>
        <taxon>Fistulina</taxon>
    </lineage>
</organism>
<keyword evidence="1" id="KW-0812">Transmembrane</keyword>
<feature type="chain" id="PRO_5002316314" description="Mid2 domain-containing protein" evidence="2">
    <location>
        <begin position="22"/>
        <end position="296"/>
    </location>
</feature>
<evidence type="ECO:0000313" key="4">
    <source>
        <dbReference type="Proteomes" id="UP000054144"/>
    </source>
</evidence>
<keyword evidence="1" id="KW-1133">Transmembrane helix</keyword>
<proteinExistence type="predicted"/>
<keyword evidence="2" id="KW-0732">Signal</keyword>
<dbReference type="EMBL" id="KN881675">
    <property type="protein sequence ID" value="KIY50414.1"/>
    <property type="molecule type" value="Genomic_DNA"/>
</dbReference>
<gene>
    <name evidence="3" type="ORF">FISHEDRAFT_57266</name>
</gene>
<dbReference type="Proteomes" id="UP000054144">
    <property type="component" value="Unassembled WGS sequence"/>
</dbReference>
<feature type="signal peptide" evidence="2">
    <location>
        <begin position="1"/>
        <end position="21"/>
    </location>
</feature>